<dbReference type="AlphaFoldDB" id="A0A0M6XYT9"/>
<dbReference type="Gene3D" id="1.10.10.60">
    <property type="entry name" value="Homeodomain-like"/>
    <property type="match status" value="1"/>
</dbReference>
<evidence type="ECO:0000313" key="6">
    <source>
        <dbReference type="EMBL" id="CTQ41799.1"/>
    </source>
</evidence>
<keyword evidence="7" id="KW-1185">Reference proteome</keyword>
<name>A0A0M6XYT9_9HYPH</name>
<evidence type="ECO:0000256" key="2">
    <source>
        <dbReference type="ARBA" id="ARBA00023125"/>
    </source>
</evidence>
<keyword evidence="1" id="KW-0805">Transcription regulation</keyword>
<dbReference type="GO" id="GO:0043565">
    <property type="term" value="F:sequence-specific DNA binding"/>
    <property type="evidence" value="ECO:0007669"/>
    <property type="project" value="InterPro"/>
</dbReference>
<reference evidence="7" key="1">
    <citation type="submission" date="2015-07" db="EMBL/GenBank/DDBJ databases">
        <authorList>
            <person name="Rodrigo-Torres Lidia"/>
            <person name="Arahal R.David."/>
        </authorList>
    </citation>
    <scope>NUCLEOTIDE SEQUENCE [LARGE SCALE GENOMIC DNA]</scope>
    <source>
        <strain evidence="7">CECT 4801</strain>
    </source>
</reference>
<keyword evidence="4" id="KW-0812">Transmembrane</keyword>
<keyword evidence="2" id="KW-0238">DNA-binding</keyword>
<feature type="transmembrane region" description="Helical" evidence="4">
    <location>
        <begin position="157"/>
        <end position="180"/>
    </location>
</feature>
<dbReference type="PROSITE" id="PS01124">
    <property type="entry name" value="HTH_ARAC_FAMILY_2"/>
    <property type="match status" value="1"/>
</dbReference>
<dbReference type="RefSeq" id="WP_055653656.1">
    <property type="nucleotide sequence ID" value="NZ_CXST01000001.1"/>
</dbReference>
<proteinExistence type="predicted"/>
<keyword evidence="4" id="KW-0472">Membrane</keyword>
<dbReference type="Pfam" id="PF12833">
    <property type="entry name" value="HTH_18"/>
    <property type="match status" value="1"/>
</dbReference>
<dbReference type="GO" id="GO:0003700">
    <property type="term" value="F:DNA-binding transcription factor activity"/>
    <property type="evidence" value="ECO:0007669"/>
    <property type="project" value="InterPro"/>
</dbReference>
<feature type="transmembrane region" description="Helical" evidence="4">
    <location>
        <begin position="187"/>
        <end position="210"/>
    </location>
</feature>
<feature type="transmembrane region" description="Helical" evidence="4">
    <location>
        <begin position="33"/>
        <end position="55"/>
    </location>
</feature>
<dbReference type="OrthoDB" id="345413at2"/>
<evidence type="ECO:0000256" key="3">
    <source>
        <dbReference type="ARBA" id="ARBA00023163"/>
    </source>
</evidence>
<dbReference type="PANTHER" id="PTHR43280">
    <property type="entry name" value="ARAC-FAMILY TRANSCRIPTIONAL REGULATOR"/>
    <property type="match status" value="1"/>
</dbReference>
<feature type="domain" description="HTH araC/xylS-type" evidence="5">
    <location>
        <begin position="237"/>
        <end position="337"/>
    </location>
</feature>
<keyword evidence="3" id="KW-0804">Transcription</keyword>
<evidence type="ECO:0000313" key="7">
    <source>
        <dbReference type="Proteomes" id="UP000048926"/>
    </source>
</evidence>
<feature type="transmembrane region" description="Helical" evidence="4">
    <location>
        <begin position="92"/>
        <end position="109"/>
    </location>
</feature>
<dbReference type="SMART" id="SM00342">
    <property type="entry name" value="HTH_ARAC"/>
    <property type="match status" value="1"/>
</dbReference>
<organism evidence="6 7">
    <name type="scientific">Roseibium aggregatum</name>
    <dbReference type="NCBI Taxonomy" id="187304"/>
    <lineage>
        <taxon>Bacteria</taxon>
        <taxon>Pseudomonadati</taxon>
        <taxon>Pseudomonadota</taxon>
        <taxon>Alphaproteobacteria</taxon>
        <taxon>Hyphomicrobiales</taxon>
        <taxon>Stappiaceae</taxon>
        <taxon>Roseibium</taxon>
    </lineage>
</organism>
<feature type="transmembrane region" description="Helical" evidence="4">
    <location>
        <begin position="67"/>
        <end position="86"/>
    </location>
</feature>
<dbReference type="InterPro" id="IPR009057">
    <property type="entry name" value="Homeodomain-like_sf"/>
</dbReference>
<keyword evidence="4" id="KW-1133">Transmembrane helix</keyword>
<evidence type="ECO:0000256" key="4">
    <source>
        <dbReference type="SAM" id="Phobius"/>
    </source>
</evidence>
<accession>A0A0M6XYT9</accession>
<evidence type="ECO:0000259" key="5">
    <source>
        <dbReference type="PROSITE" id="PS01124"/>
    </source>
</evidence>
<dbReference type="SUPFAM" id="SSF46689">
    <property type="entry name" value="Homeodomain-like"/>
    <property type="match status" value="1"/>
</dbReference>
<dbReference type="InterPro" id="IPR018060">
    <property type="entry name" value="HTH_AraC"/>
</dbReference>
<protein>
    <submittedName>
        <fullName evidence="6">Transcriptional activator NphR</fullName>
    </submittedName>
</protein>
<evidence type="ECO:0000256" key="1">
    <source>
        <dbReference type="ARBA" id="ARBA00023015"/>
    </source>
</evidence>
<dbReference type="Proteomes" id="UP000048926">
    <property type="component" value="Unassembled WGS sequence"/>
</dbReference>
<dbReference type="EMBL" id="CXST01000001">
    <property type="protein sequence ID" value="CTQ41799.1"/>
    <property type="molecule type" value="Genomic_DNA"/>
</dbReference>
<dbReference type="PANTHER" id="PTHR43280:SF2">
    <property type="entry name" value="HTH-TYPE TRANSCRIPTIONAL REGULATOR EXSA"/>
    <property type="match status" value="1"/>
</dbReference>
<feature type="transmembrane region" description="Helical" evidence="4">
    <location>
        <begin position="116"/>
        <end position="137"/>
    </location>
</feature>
<gene>
    <name evidence="6" type="primary">nphR_1</name>
    <name evidence="6" type="ORF">LAL4801_00219</name>
</gene>
<sequence length="342" mass="37281">MISIPVSFLLAALFGGLALATLAWRSLPGQARGMFAGVFCLMAVEASLVGMRFAYGHFEFLAVQRILPVWIAPVIYLAFISLTVTVERARRLIVWNLGAAAIVTIVLYLPVPVTGYVDGVIGISYAVYSLALARIWINGQDVFAEAPTNMGGLLHKLLLFSILVMVATLLIDALVAYLFAQERQEDAALAISGASLFFLVIAVGAAIGFLGTRFGRSRNTGKEFAASEARQAELVEAARTVLIDQEFFRDPSLTLTRLARRVGVPDRELSRAVNAVEGVNVSQFVNLVRLAEAERLLVTTDEPVGRIQERAGFLTRSNFYREFQKAYGEAPGAYRKNAQSSL</sequence>